<reference evidence="1" key="1">
    <citation type="submission" date="2021-05" db="EMBL/GenBank/DDBJ databases">
        <title>An isolated secondary fermenter in methanogenic hydrocarbon-degrading communities.</title>
        <authorList>
            <person name="Liu Y.-F."/>
            <person name="Liu Z.-l."/>
        </authorList>
    </citation>
    <scope>NUCLEOTIDE SEQUENCE</scope>
    <source>
        <strain evidence="1">L-13</strain>
    </source>
</reference>
<dbReference type="Proteomes" id="UP000682204">
    <property type="component" value="Chromosome"/>
</dbReference>
<accession>A0ACD1DUP3</accession>
<dbReference type="EMBL" id="CP074691">
    <property type="protein sequence ID" value="QVL35908.1"/>
    <property type="molecule type" value="Genomic_DNA"/>
</dbReference>
<evidence type="ECO:0000313" key="2">
    <source>
        <dbReference type="Proteomes" id="UP000682204"/>
    </source>
</evidence>
<gene>
    <name evidence="1" type="ORF">KIH16_12305</name>
</gene>
<evidence type="ECO:0000313" key="1">
    <source>
        <dbReference type="EMBL" id="QVL35908.1"/>
    </source>
</evidence>
<proteinExistence type="predicted"/>
<name>A0ACD1DUP3_9BACT</name>
<sequence>MKYRAQFLGDPAFFADHEEIPFPFLKARILALLLVEEGAMHRDRIGSLLWGDKTTEAARRNLSNALSSIRNLTPIFISSGRSIGVDPKIKVARDVDLLREMDSLSWEEMERFFHPYLNLPELDDWPVFDEWLQERRESYRKLLVEGLRNRAGLKLYGGTDESFQDGVRCFEKLAELEPYDEDINGELARLYIKADRKVDAVRVARAFSRRIEEDLGIASALEEIAPSAKRSHKVKGSTIRKNLAEDNPLLRNEEVLKLLEFFCCPNGESQSLCGFIWGEEGIGKGALIKEVTTRLGKNGWTCLPVRCYQEEMARPMAPFLHLLRRLGCSLPQKEGSLSPTELSYFRVAELVLEHLASEDPKAQRLLFVENLQWMDNASWMILESILWNESVPRKLLISGYEEVRPTFMLRTEIAGEPIETLEIRLERFNLEQTSQICRRLRPELAWTEQRLAEIYSQTQGNPFFIRQVLTPIQEMETTEQEEDTSTPRRLYPNLYTARIQLLDDEDRLFLEGLAILPIPAALSQITALLDLSPLSVSSMLNRVQLQGLIREHPDEEGDVLYYFAHPKIREALLEGMSPTRQAALIDKGIAVLGGLLQEGRENRLHFANLAALCHEGGLHDRELYWRLRELKLHFKVAHEVFPSLSDQELALCVPVAEDTGYTEYSITEMRSLLDKQIRRLGCDPERSALERNLLVLEGGYLWWSGRYDDADQLLREAYRRARRNGAAEQSEALLQLCYLAIQTDDAARLFPCAREMYRLCLTHRLYVPLGGAMRFLAIAQIMEGRLDAASRLLQMSTKLFEKLEEEGPGYTLPLIAAEHFRGDLAMARDDVESALALYRRCVQMGESLGIHRGMGLSLAKAGYCLCHLDRCDEAEETLRRLEAFYLLLNSERDGGLQGGGIAFSLMGLVAGLKDDWDRSRKHFTLAEKLVTQTRRPTWGAILCWAKAELVRRGVAIPGEFASSVLAEGEKCYREKMHRMSSKVGWIH</sequence>
<protein>
    <submittedName>
        <fullName evidence="1">AAA family ATPase</fullName>
    </submittedName>
</protein>
<keyword evidence="2" id="KW-1185">Reference proteome</keyword>
<organism evidence="1 2">
    <name type="scientific">Aminirod propionatiphilus</name>
    <dbReference type="NCBI Taxonomy" id="3415223"/>
    <lineage>
        <taxon>Bacteria</taxon>
        <taxon>Thermotogati</taxon>
        <taxon>Synergistota</taxon>
        <taxon>Synergistia</taxon>
        <taxon>Synergistales</taxon>
        <taxon>Aminiphilaceae</taxon>
        <taxon>Aminirod</taxon>
    </lineage>
</organism>